<evidence type="ECO:0000313" key="1">
    <source>
        <dbReference type="EMBL" id="NLV11882.1"/>
    </source>
</evidence>
<protein>
    <recommendedName>
        <fullName evidence="3">DUF1565 domain-containing protein</fullName>
    </recommendedName>
</protein>
<comment type="caution">
    <text evidence="1">The sequence shown here is derived from an EMBL/GenBank/DDBJ whole genome shotgun (WGS) entry which is preliminary data.</text>
</comment>
<organism evidence="1 2">
    <name type="scientific">Haloarcula argentinensis</name>
    <dbReference type="NCBI Taxonomy" id="43776"/>
    <lineage>
        <taxon>Archaea</taxon>
        <taxon>Methanobacteriati</taxon>
        <taxon>Methanobacteriota</taxon>
        <taxon>Stenosarchaea group</taxon>
        <taxon>Halobacteria</taxon>
        <taxon>Halobacteriales</taxon>
        <taxon>Haloarculaceae</taxon>
        <taxon>Haloarcula</taxon>
    </lineage>
</organism>
<dbReference type="SUPFAM" id="SSF51126">
    <property type="entry name" value="Pectin lyase-like"/>
    <property type="match status" value="1"/>
</dbReference>
<gene>
    <name evidence="1" type="ORF">GOC77_01065</name>
</gene>
<sequence>MGLFRFLNQWREKKDGTLEGPALSTDDTTTKRISDDRHFAGDYDGATANDRLSAAITEADAGDVIFLEKATYNSLTLNKEVGLVFEDNSFGTAPKIASGETWTIASESGLQGVDISGSVVLSANQIDAENVTVRGSATLTVDGNGCLISHVHGGGSVEFNSGTTNGEIGIVSGTVSVTDNGTNNTL</sequence>
<dbReference type="EMBL" id="WOWA01000002">
    <property type="protein sequence ID" value="NLV11882.1"/>
    <property type="molecule type" value="Genomic_DNA"/>
</dbReference>
<evidence type="ECO:0000313" key="2">
    <source>
        <dbReference type="Proteomes" id="UP000641625"/>
    </source>
</evidence>
<dbReference type="AlphaFoldDB" id="A0A847U0W7"/>
<accession>A0A847U0W7</accession>
<reference evidence="1" key="1">
    <citation type="submission" date="2019-12" db="EMBL/GenBank/DDBJ databases">
        <title>Whole genome sequencing of Haloarcula argentinensis strain pws5.</title>
        <authorList>
            <person name="Verma D.K."/>
            <person name="Gopal K."/>
            <person name="Prasad E.S."/>
        </authorList>
    </citation>
    <scope>NUCLEOTIDE SEQUENCE</scope>
    <source>
        <strain evidence="1">Pws5</strain>
    </source>
</reference>
<dbReference type="InterPro" id="IPR011050">
    <property type="entry name" value="Pectin_lyase_fold/virulence"/>
</dbReference>
<dbReference type="Proteomes" id="UP000641625">
    <property type="component" value="Unassembled WGS sequence"/>
</dbReference>
<evidence type="ECO:0008006" key="3">
    <source>
        <dbReference type="Google" id="ProtNLM"/>
    </source>
</evidence>
<proteinExistence type="predicted"/>
<dbReference type="RefSeq" id="WP_170095613.1">
    <property type="nucleotide sequence ID" value="NZ_WOWA01000002.1"/>
</dbReference>
<name>A0A847U0W7_HALAR</name>